<protein>
    <recommendedName>
        <fullName evidence="2">Non-homologous end joining protein Ku</fullName>
    </recommendedName>
</protein>
<dbReference type="GO" id="GO:0003690">
    <property type="term" value="F:double-stranded DNA binding"/>
    <property type="evidence" value="ECO:0007669"/>
    <property type="project" value="UniProtKB-UniRule"/>
</dbReference>
<dbReference type="InterPro" id="IPR016194">
    <property type="entry name" value="SPOC-like_C_dom_sf"/>
</dbReference>
<dbReference type="RefSeq" id="WP_103789361.1">
    <property type="nucleotide sequence ID" value="NZ_PQVF01000007.1"/>
</dbReference>
<dbReference type="PANTHER" id="PTHR41251:SF1">
    <property type="entry name" value="NON-HOMOLOGOUS END JOINING PROTEIN KU"/>
    <property type="match status" value="1"/>
</dbReference>
<dbReference type="GO" id="GO:0006303">
    <property type="term" value="P:double-strand break repair via nonhomologous end joining"/>
    <property type="evidence" value="ECO:0007669"/>
    <property type="project" value="UniProtKB-UniRule"/>
</dbReference>
<dbReference type="InterPro" id="IPR006164">
    <property type="entry name" value="DNA_bd_Ku70/Ku80"/>
</dbReference>
<name>A0A2S5A1P8_9SPHI</name>
<reference evidence="4 5" key="1">
    <citation type="submission" date="2018-01" db="EMBL/GenBank/DDBJ databases">
        <authorList>
            <person name="Gaut B.S."/>
            <person name="Morton B.R."/>
            <person name="Clegg M.T."/>
            <person name="Duvall M.R."/>
        </authorList>
    </citation>
    <scope>NUCLEOTIDE SEQUENCE [LARGE SCALE GENOMIC DNA]</scope>
    <source>
        <strain evidence="4 5">HR-AV</strain>
    </source>
</reference>
<evidence type="ECO:0000256" key="2">
    <source>
        <dbReference type="HAMAP-Rule" id="MF_01875"/>
    </source>
</evidence>
<feature type="domain" description="Ku" evidence="3">
    <location>
        <begin position="52"/>
        <end position="179"/>
    </location>
</feature>
<evidence type="ECO:0000259" key="3">
    <source>
        <dbReference type="SMART" id="SM00559"/>
    </source>
</evidence>
<accession>A0A2S5A1P8</accession>
<sequence>MPSIWSGTISFGLVSIPISLVPATQSSSLELNMLDKRDHERIRYKKVNGETGKEVPEENIVKGYEYDGKRVVLEDADFVAAAPEKSQMIQLENFIDMSEVDPIYFETAYYATTDKKGAKAYRLLTQALEKTGKAGLGRFVLRTAENLCLVVPVNGILVIQKLHFPEEIRPVDKLVQEPVKIEKEELNTAVSYISQTSKKFDISDYHNMYSRALLKLIEDKAKGKVKDKKKVVETTTTKRSDNLLDLLKQSLNSTQQPRKAAR</sequence>
<dbReference type="SMART" id="SM00559">
    <property type="entry name" value="Ku78"/>
    <property type="match status" value="1"/>
</dbReference>
<dbReference type="Gene3D" id="2.40.290.10">
    <property type="match status" value="1"/>
</dbReference>
<dbReference type="AlphaFoldDB" id="A0A2S5A1P8"/>
<keyword evidence="5" id="KW-1185">Reference proteome</keyword>
<organism evidence="4 5">
    <name type="scientific">Solitalea longa</name>
    <dbReference type="NCBI Taxonomy" id="2079460"/>
    <lineage>
        <taxon>Bacteria</taxon>
        <taxon>Pseudomonadati</taxon>
        <taxon>Bacteroidota</taxon>
        <taxon>Sphingobacteriia</taxon>
        <taxon>Sphingobacteriales</taxon>
        <taxon>Sphingobacteriaceae</taxon>
        <taxon>Solitalea</taxon>
    </lineage>
</organism>
<dbReference type="GO" id="GO:0006310">
    <property type="term" value="P:DNA recombination"/>
    <property type="evidence" value="ECO:0007669"/>
    <property type="project" value="UniProtKB-KW"/>
</dbReference>
<dbReference type="SUPFAM" id="SSF100939">
    <property type="entry name" value="SPOC domain-like"/>
    <property type="match status" value="1"/>
</dbReference>
<dbReference type="PIRSF" id="PIRSF006493">
    <property type="entry name" value="Prok_Ku"/>
    <property type="match status" value="1"/>
</dbReference>
<keyword evidence="2" id="KW-0233">DNA recombination</keyword>
<dbReference type="Pfam" id="PF02735">
    <property type="entry name" value="Ku"/>
    <property type="match status" value="1"/>
</dbReference>
<comment type="function">
    <text evidence="2">With LigD forms a non-homologous end joining (NHEJ) DNA repair enzyme, which repairs dsDNA breaks with reduced fidelity. Binds linear dsDNA with 5'- and 3'- overhangs but not closed circular dsDNA nor ssDNA. Recruits and stimulates the ligase activity of LigD.</text>
</comment>
<dbReference type="Proteomes" id="UP000236893">
    <property type="component" value="Unassembled WGS sequence"/>
</dbReference>
<comment type="similarity">
    <text evidence="2">Belongs to the prokaryotic Ku family.</text>
</comment>
<proteinExistence type="inferred from homology"/>
<dbReference type="OrthoDB" id="9795084at2"/>
<dbReference type="PANTHER" id="PTHR41251">
    <property type="entry name" value="NON-HOMOLOGOUS END JOINING PROTEIN KU"/>
    <property type="match status" value="1"/>
</dbReference>
<dbReference type="InterPro" id="IPR009187">
    <property type="entry name" value="Prok_Ku"/>
</dbReference>
<keyword evidence="2" id="KW-0234">DNA repair</keyword>
<evidence type="ECO:0000313" key="4">
    <source>
        <dbReference type="EMBL" id="POY36444.1"/>
    </source>
</evidence>
<dbReference type="NCBIfam" id="TIGR02772">
    <property type="entry name" value="Ku_bact"/>
    <property type="match status" value="1"/>
</dbReference>
<dbReference type="HAMAP" id="MF_01875">
    <property type="entry name" value="Prokaryotic_Ku"/>
    <property type="match status" value="1"/>
</dbReference>
<keyword evidence="2" id="KW-0227">DNA damage</keyword>
<gene>
    <name evidence="2" type="primary">ku</name>
    <name evidence="4" type="ORF">C3K47_11925</name>
</gene>
<keyword evidence="1 2" id="KW-0238">DNA-binding</keyword>
<evidence type="ECO:0000256" key="1">
    <source>
        <dbReference type="ARBA" id="ARBA00023125"/>
    </source>
</evidence>
<comment type="caution">
    <text evidence="4">The sequence shown here is derived from an EMBL/GenBank/DDBJ whole genome shotgun (WGS) entry which is preliminary data.</text>
</comment>
<comment type="subunit">
    <text evidence="2">Homodimer. Interacts with LigD.</text>
</comment>
<dbReference type="EMBL" id="PQVF01000007">
    <property type="protein sequence ID" value="POY36444.1"/>
    <property type="molecule type" value="Genomic_DNA"/>
</dbReference>
<evidence type="ECO:0000313" key="5">
    <source>
        <dbReference type="Proteomes" id="UP000236893"/>
    </source>
</evidence>